<evidence type="ECO:0000313" key="5">
    <source>
        <dbReference type="Proteomes" id="UP000009875"/>
    </source>
</evidence>
<comment type="caution">
    <text evidence="4">The sequence shown here is derived from an EMBL/GenBank/DDBJ whole genome shotgun (WGS) entry which is preliminary data.</text>
</comment>
<keyword evidence="5" id="KW-1185">Reference proteome</keyword>
<dbReference type="InterPro" id="IPR024425">
    <property type="entry name" value="LiaF-like_C"/>
</dbReference>
<organism evidence="4 5">
    <name type="scientific">Alloiococcus otitis ATCC 51267</name>
    <dbReference type="NCBI Taxonomy" id="883081"/>
    <lineage>
        <taxon>Bacteria</taxon>
        <taxon>Bacillati</taxon>
        <taxon>Bacillota</taxon>
        <taxon>Bacilli</taxon>
        <taxon>Lactobacillales</taxon>
        <taxon>Carnobacteriaceae</taxon>
        <taxon>Alloiococcus</taxon>
    </lineage>
</organism>
<dbReference type="OrthoDB" id="2351415at2"/>
<dbReference type="EMBL" id="AGXA01000004">
    <property type="protein sequence ID" value="EKU94149.1"/>
    <property type="molecule type" value="Genomic_DNA"/>
</dbReference>
<dbReference type="InterPro" id="IPR016975">
    <property type="entry name" value="Cell_wall_LiaF"/>
</dbReference>
<dbReference type="NCBIfam" id="NF040535">
    <property type="entry name" value="LiaF_C_term"/>
    <property type="match status" value="1"/>
</dbReference>
<accession>K9EA89</accession>
<dbReference type="Proteomes" id="UP000009875">
    <property type="component" value="Unassembled WGS sequence"/>
</dbReference>
<feature type="domain" description="DUF7649" evidence="3">
    <location>
        <begin position="7"/>
        <end position="86"/>
    </location>
</feature>
<feature type="transmembrane region" description="Helical" evidence="1">
    <location>
        <begin position="57"/>
        <end position="86"/>
    </location>
</feature>
<sequence>MDRINKDVVIFILILVLVASMGLELAASPFPLILILAGIVGLYLTQSKGKESYSLMFIMSLAAISLALLNTYSAWIILAILVIIIFTRNQSFFQSLKDSLFETNFSWTGSEYISVKFDQDHERSIKRTRRKWIGRESDENLVYQWEDIVYTKFAGDTFIDLGNTIMPKDQNVILIRKVFGDLKILIPQEVAVSLDISILLGKVRIGEDELTLNNEVVTYRSDHFDQTDRKLKIMTTSIFGDVEVVFL</sequence>
<dbReference type="HOGENOM" id="CLU_074089_1_0_9"/>
<reference evidence="4 5" key="1">
    <citation type="submission" date="2012-09" db="EMBL/GenBank/DDBJ databases">
        <title>The Genome Sequence of Alloiococcus otitis ATCC 51267.</title>
        <authorList>
            <consortium name="The Broad Institute Genome Sequencing Platform"/>
            <person name="Earl A."/>
            <person name="Ward D."/>
            <person name="Feldgarden M."/>
            <person name="Gevers D."/>
            <person name="Huys G."/>
            <person name="Walker B."/>
            <person name="Young S.K."/>
            <person name="Zeng Q."/>
            <person name="Gargeya S."/>
            <person name="Fitzgerald M."/>
            <person name="Haas B."/>
            <person name="Abouelleil A."/>
            <person name="Alvarado L."/>
            <person name="Arachchi H.M."/>
            <person name="Berlin A.M."/>
            <person name="Chapman S.B."/>
            <person name="Goldberg J."/>
            <person name="Griggs A."/>
            <person name="Gujja S."/>
            <person name="Hansen M."/>
            <person name="Howarth C."/>
            <person name="Imamovic A."/>
            <person name="Larimer J."/>
            <person name="McCowen C."/>
            <person name="Montmayeur A."/>
            <person name="Murphy C."/>
            <person name="Neiman D."/>
            <person name="Pearson M."/>
            <person name="Priest M."/>
            <person name="Roberts A."/>
            <person name="Saif S."/>
            <person name="Shea T."/>
            <person name="Sisk P."/>
            <person name="Sykes S."/>
            <person name="Wortman J."/>
            <person name="Nusbaum C."/>
            <person name="Birren B."/>
        </authorList>
    </citation>
    <scope>NUCLEOTIDE SEQUENCE [LARGE SCALE GENOMIC DNA]</scope>
    <source>
        <strain evidence="4 5">ATCC 51267</strain>
    </source>
</reference>
<dbReference type="PIRSF" id="PIRSF031509">
    <property type="entry name" value="Cell_wall_LiaF/YvqF"/>
    <property type="match status" value="1"/>
</dbReference>
<proteinExistence type="predicted"/>
<keyword evidence="1" id="KW-1133">Transmembrane helix</keyword>
<dbReference type="Pfam" id="PF09922">
    <property type="entry name" value="LiaF-like_C"/>
    <property type="match status" value="1"/>
</dbReference>
<dbReference type="STRING" id="883081.HMPREF9698_00181"/>
<evidence type="ECO:0000256" key="1">
    <source>
        <dbReference type="SAM" id="Phobius"/>
    </source>
</evidence>
<keyword evidence="1" id="KW-0472">Membrane</keyword>
<dbReference type="AlphaFoldDB" id="K9EA89"/>
<gene>
    <name evidence="4" type="ORF">HMPREF9698_00181</name>
</gene>
<dbReference type="GO" id="GO:0016020">
    <property type="term" value="C:membrane"/>
    <property type="evidence" value="ECO:0007669"/>
    <property type="project" value="InterPro"/>
</dbReference>
<keyword evidence="1" id="KW-0812">Transmembrane</keyword>
<protein>
    <submittedName>
        <fullName evidence="4">Uncharacterized protein</fullName>
    </submittedName>
</protein>
<dbReference type="Pfam" id="PF24661">
    <property type="entry name" value="DUF7649"/>
    <property type="match status" value="1"/>
</dbReference>
<evidence type="ECO:0000313" key="4">
    <source>
        <dbReference type="EMBL" id="EKU94149.1"/>
    </source>
</evidence>
<feature type="transmembrane region" description="Helical" evidence="1">
    <location>
        <begin position="7"/>
        <end position="23"/>
    </location>
</feature>
<dbReference type="eggNOG" id="COG4758">
    <property type="taxonomic scope" value="Bacteria"/>
</dbReference>
<feature type="domain" description="Cell wall-active antibiotics response LiaF-like C-terminal" evidence="2">
    <location>
        <begin position="132"/>
        <end position="244"/>
    </location>
</feature>
<evidence type="ECO:0000259" key="2">
    <source>
        <dbReference type="Pfam" id="PF09922"/>
    </source>
</evidence>
<evidence type="ECO:0000259" key="3">
    <source>
        <dbReference type="Pfam" id="PF24661"/>
    </source>
</evidence>
<dbReference type="InterPro" id="IPR047793">
    <property type="entry name" value="LiaF_C"/>
</dbReference>
<dbReference type="InterPro" id="IPR056066">
    <property type="entry name" value="DUF7649"/>
</dbReference>
<dbReference type="RefSeq" id="WP_003776398.1">
    <property type="nucleotide sequence ID" value="NZ_JH992957.1"/>
</dbReference>
<name>K9EA89_9LACT</name>